<dbReference type="InterPro" id="IPR028087">
    <property type="entry name" value="Tad_N"/>
</dbReference>
<reference evidence="3 4" key="1">
    <citation type="submission" date="2016-10" db="EMBL/GenBank/DDBJ databases">
        <authorList>
            <person name="de Groot N.N."/>
        </authorList>
    </citation>
    <scope>NUCLEOTIDE SEQUENCE [LARGE SCALE GENOMIC DNA]</scope>
    <source>
        <strain evidence="3 4">ATCC 43154</strain>
    </source>
</reference>
<proteinExistence type="predicted"/>
<feature type="domain" description="Putative Flp pilus-assembly TadG-like N-terminal" evidence="2">
    <location>
        <begin position="18"/>
        <end position="58"/>
    </location>
</feature>
<evidence type="ECO:0000313" key="4">
    <source>
        <dbReference type="Proteomes" id="UP000199470"/>
    </source>
</evidence>
<organism evidence="3 4">
    <name type="scientific">Rugamonas rubra</name>
    <dbReference type="NCBI Taxonomy" id="758825"/>
    <lineage>
        <taxon>Bacteria</taxon>
        <taxon>Pseudomonadati</taxon>
        <taxon>Pseudomonadota</taxon>
        <taxon>Betaproteobacteria</taxon>
        <taxon>Burkholderiales</taxon>
        <taxon>Oxalobacteraceae</taxon>
        <taxon>Telluria group</taxon>
        <taxon>Rugamonas</taxon>
    </lineage>
</organism>
<dbReference type="AlphaFoldDB" id="A0A1I4K8P1"/>
<keyword evidence="1" id="KW-1133">Transmembrane helix</keyword>
<keyword evidence="1" id="KW-0472">Membrane</keyword>
<keyword evidence="1" id="KW-0812">Transmembrane</keyword>
<accession>A0A1I4K8P1</accession>
<dbReference type="EMBL" id="FOTW01000007">
    <property type="protein sequence ID" value="SFL75094.1"/>
    <property type="molecule type" value="Genomic_DNA"/>
</dbReference>
<dbReference type="STRING" id="758825.SAMN02982985_01358"/>
<evidence type="ECO:0000256" key="1">
    <source>
        <dbReference type="SAM" id="Phobius"/>
    </source>
</evidence>
<dbReference type="Pfam" id="PF13400">
    <property type="entry name" value="Tad"/>
    <property type="match status" value="1"/>
</dbReference>
<evidence type="ECO:0000259" key="2">
    <source>
        <dbReference type="Pfam" id="PF13400"/>
    </source>
</evidence>
<gene>
    <name evidence="3" type="ORF">SAMN02982985_01358</name>
</gene>
<sequence length="475" mass="47743">MSTPRLRPRQRGALLISFALMLVVVLGFVGLALDLSRLYNRKVELQNLADAAALAAAGQLNGTAAGVAAAAGQAAVVAAAHKIGYWSPVVWNAAALSFASTPFAPAGAWQSLAAAQAAPSGMLFARVDSSQLDAATGGVALTFMRALMPAAADPQLGASAVAGRASLKMTPLAVCAMGPATAQRLNPPATAELVEYGFRRGVGYNLLNLNPNATTPVYYYVNPLDPPGAAGAPANLAPAVLAPFVCSGTLALARIGGASISVAPGPAAFPLAAELNSRFDLNMGVNCQPSVAPPDKNIKAYTGSGAGWWMSVTPAGQTAAAKTGAASLATVADTAPPVAGVAATSYGPLWSYAGAVAWSAAPPYTALATTRWGALYPGVPAAPAAVSYPATRPYLANIGANFQAPNPSRPGLRNRRVLNIALLSCPVPAGANALAQVLAVGQFFMTAPASGAAVSGEFAGVVDEQTLGGPAELYQ</sequence>
<protein>
    <submittedName>
        <fullName evidence="3">Putative Flp pilus-assembly TadE/G-like</fullName>
    </submittedName>
</protein>
<name>A0A1I4K8P1_9BURK</name>
<evidence type="ECO:0000313" key="3">
    <source>
        <dbReference type="EMBL" id="SFL75094.1"/>
    </source>
</evidence>
<keyword evidence="4" id="KW-1185">Reference proteome</keyword>
<dbReference type="OrthoDB" id="8595764at2"/>
<dbReference type="Proteomes" id="UP000199470">
    <property type="component" value="Unassembled WGS sequence"/>
</dbReference>
<feature type="transmembrane region" description="Helical" evidence="1">
    <location>
        <begin position="12"/>
        <end position="33"/>
    </location>
</feature>
<dbReference type="RefSeq" id="WP_093385449.1">
    <property type="nucleotide sequence ID" value="NZ_FOTW01000007.1"/>
</dbReference>